<keyword evidence="1" id="KW-1133">Transmembrane helix</keyword>
<name>A0ABS4WM52_9MICO</name>
<evidence type="ECO:0000313" key="3">
    <source>
        <dbReference type="Proteomes" id="UP000703720"/>
    </source>
</evidence>
<sequence length="220" mass="23559">MPFPILVVPIAAAAVAVSAAIFAALPRLWKILDQRTVAILGAPQTGKTALIRLLRDVNAPDDGLPSAKPGGDRGRFRLEIKGKAVDFAVPRDLPGSEGLNVAEWKDAFAVADHVWYLFRADLVAQGDAGTVQLVRTHLALLRKWLSEKPASAPKILLVGTWADEHPDNARHPSRVAKQVLEADVIKIGSIRLGGAAVVVGSLSTSKDADRLLRGIKSRLQ</sequence>
<dbReference type="SUPFAM" id="SSF52540">
    <property type="entry name" value="P-loop containing nucleoside triphosphate hydrolases"/>
    <property type="match status" value="1"/>
</dbReference>
<keyword evidence="3" id="KW-1185">Reference proteome</keyword>
<gene>
    <name evidence="2" type="ORF">JOF42_000775</name>
</gene>
<dbReference type="EMBL" id="JAGIOA010000001">
    <property type="protein sequence ID" value="MBP2377280.1"/>
    <property type="molecule type" value="Genomic_DNA"/>
</dbReference>
<proteinExistence type="predicted"/>
<dbReference type="RefSeq" id="WP_210096648.1">
    <property type="nucleotide sequence ID" value="NZ_BAAAIO010000001.1"/>
</dbReference>
<organism evidence="2 3">
    <name type="scientific">Microbacterium phyllosphaerae</name>
    <dbReference type="NCBI Taxonomy" id="124798"/>
    <lineage>
        <taxon>Bacteria</taxon>
        <taxon>Bacillati</taxon>
        <taxon>Actinomycetota</taxon>
        <taxon>Actinomycetes</taxon>
        <taxon>Micrococcales</taxon>
        <taxon>Microbacteriaceae</taxon>
        <taxon>Microbacterium</taxon>
    </lineage>
</organism>
<feature type="transmembrane region" description="Helical" evidence="1">
    <location>
        <begin position="6"/>
        <end position="25"/>
    </location>
</feature>
<comment type="caution">
    <text evidence="2">The sequence shown here is derived from an EMBL/GenBank/DDBJ whole genome shotgun (WGS) entry which is preliminary data.</text>
</comment>
<evidence type="ECO:0008006" key="4">
    <source>
        <dbReference type="Google" id="ProtNLM"/>
    </source>
</evidence>
<dbReference type="Gene3D" id="3.40.50.300">
    <property type="entry name" value="P-loop containing nucleotide triphosphate hydrolases"/>
    <property type="match status" value="1"/>
</dbReference>
<dbReference type="InterPro" id="IPR027417">
    <property type="entry name" value="P-loop_NTPase"/>
</dbReference>
<evidence type="ECO:0000256" key="1">
    <source>
        <dbReference type="SAM" id="Phobius"/>
    </source>
</evidence>
<reference evidence="2 3" key="1">
    <citation type="submission" date="2021-03" db="EMBL/GenBank/DDBJ databases">
        <title>Sequencing the genomes of 1000 actinobacteria strains.</title>
        <authorList>
            <person name="Klenk H.-P."/>
        </authorList>
    </citation>
    <scope>NUCLEOTIDE SEQUENCE [LARGE SCALE GENOMIC DNA]</scope>
    <source>
        <strain evidence="2 3">DSM 13468</strain>
    </source>
</reference>
<keyword evidence="1" id="KW-0812">Transmembrane</keyword>
<dbReference type="CDD" id="cd00882">
    <property type="entry name" value="Ras_like_GTPase"/>
    <property type="match status" value="1"/>
</dbReference>
<protein>
    <recommendedName>
        <fullName evidence="4">G domain-containing protein</fullName>
    </recommendedName>
</protein>
<accession>A0ABS4WM52</accession>
<evidence type="ECO:0000313" key="2">
    <source>
        <dbReference type="EMBL" id="MBP2377280.1"/>
    </source>
</evidence>
<dbReference type="Proteomes" id="UP000703720">
    <property type="component" value="Unassembled WGS sequence"/>
</dbReference>
<keyword evidence="1" id="KW-0472">Membrane</keyword>